<dbReference type="PANTHER" id="PTHR39087:SF2">
    <property type="entry name" value="UPF0104 MEMBRANE PROTEIN MJ1595"/>
    <property type="match status" value="1"/>
</dbReference>
<dbReference type="NCBIfam" id="TIGR00374">
    <property type="entry name" value="flippase-like domain"/>
    <property type="match status" value="1"/>
</dbReference>
<evidence type="ECO:0000256" key="4">
    <source>
        <dbReference type="ARBA" id="ARBA00022989"/>
    </source>
</evidence>
<evidence type="ECO:0000256" key="1">
    <source>
        <dbReference type="ARBA" id="ARBA00004651"/>
    </source>
</evidence>
<evidence type="ECO:0000256" key="5">
    <source>
        <dbReference type="ARBA" id="ARBA00023136"/>
    </source>
</evidence>
<dbReference type="OrthoDB" id="9799911at2"/>
<feature type="transmembrane region" description="Helical" evidence="6">
    <location>
        <begin position="47"/>
        <end position="70"/>
    </location>
</feature>
<keyword evidence="3 6" id="KW-0812">Transmembrane</keyword>
<proteinExistence type="predicted"/>
<evidence type="ECO:0000313" key="8">
    <source>
        <dbReference type="Proteomes" id="UP000273516"/>
    </source>
</evidence>
<comment type="caution">
    <text evidence="7">The sequence shown here is derived from an EMBL/GenBank/DDBJ whole genome shotgun (WGS) entry which is preliminary data.</text>
</comment>
<accession>A0A3M0M835</accession>
<evidence type="ECO:0000256" key="2">
    <source>
        <dbReference type="ARBA" id="ARBA00022475"/>
    </source>
</evidence>
<name>A0A3M0M835_9RHOB</name>
<feature type="transmembrane region" description="Helical" evidence="6">
    <location>
        <begin position="335"/>
        <end position="352"/>
    </location>
</feature>
<feature type="transmembrane region" description="Helical" evidence="6">
    <location>
        <begin position="275"/>
        <end position="298"/>
    </location>
</feature>
<dbReference type="AlphaFoldDB" id="A0A3M0M835"/>
<feature type="transmembrane region" description="Helical" evidence="6">
    <location>
        <begin position="166"/>
        <end position="183"/>
    </location>
</feature>
<evidence type="ECO:0000313" key="7">
    <source>
        <dbReference type="EMBL" id="RMC33661.1"/>
    </source>
</evidence>
<comment type="subcellular location">
    <subcellularLocation>
        <location evidence="1">Cell membrane</location>
        <topology evidence="1">Multi-pass membrane protein</topology>
    </subcellularLocation>
</comment>
<dbReference type="Proteomes" id="UP000273516">
    <property type="component" value="Unassembled WGS sequence"/>
</dbReference>
<evidence type="ECO:0000256" key="6">
    <source>
        <dbReference type="SAM" id="Phobius"/>
    </source>
</evidence>
<protein>
    <submittedName>
        <fullName evidence="7">UPF0104 family protein</fullName>
    </submittedName>
</protein>
<keyword evidence="5 6" id="KW-0472">Membrane</keyword>
<dbReference type="GO" id="GO:0005886">
    <property type="term" value="C:plasma membrane"/>
    <property type="evidence" value="ECO:0007669"/>
    <property type="project" value="UniProtKB-SubCell"/>
</dbReference>
<reference evidence="7 8" key="1">
    <citation type="submission" date="2018-07" db="EMBL/GenBank/DDBJ databases">
        <authorList>
            <person name="Zhang Y."/>
            <person name="Wang L."/>
            <person name="Ma S."/>
        </authorList>
    </citation>
    <scope>NUCLEOTIDE SEQUENCE [LARGE SCALE GENOMIC DNA]</scope>
    <source>
        <strain evidence="7 8">4-2</strain>
    </source>
</reference>
<feature type="transmembrane region" description="Helical" evidence="6">
    <location>
        <begin position="310"/>
        <end position="329"/>
    </location>
</feature>
<dbReference type="Pfam" id="PF03706">
    <property type="entry name" value="LPG_synthase_TM"/>
    <property type="match status" value="1"/>
</dbReference>
<feature type="transmembrane region" description="Helical" evidence="6">
    <location>
        <begin position="189"/>
        <end position="213"/>
    </location>
</feature>
<dbReference type="InterPro" id="IPR022791">
    <property type="entry name" value="L-PG_synthase/AglD"/>
</dbReference>
<dbReference type="PANTHER" id="PTHR39087">
    <property type="entry name" value="UPF0104 MEMBRANE PROTEIN MJ1595"/>
    <property type="match status" value="1"/>
</dbReference>
<evidence type="ECO:0000256" key="3">
    <source>
        <dbReference type="ARBA" id="ARBA00022692"/>
    </source>
</evidence>
<sequence length="366" mass="39300">MRIWGTCEWTVPFPTATIRRPSRPVCRTAAATARRVRRVGQGRKGTFVRLSTLSFIIGGLLVYLALAYWVDLDEVVASARQLDMATWILVLALSLVNYVLRFGRWHIYLRDLGHSVPLIRHLAIYVAGFALTATPGKVGEGVRAILLRPFGARIERSLSILMAERLLDLMAISLLAILLLLAPMPEARWLPLIGGGITLLLLAAMHPVALTWLERFSQTLPSERLRSLGARLPGFRRDLTTLIRGRLLAGGLAIGLIAWLAEGIGLYLVTDALGLQIGLGAAIGIYATAMLAGALTFLPGGLGSADATMTALLIFAGAPMPAAVAVTILVRLATLWFAIALGGAAWLGLAAWPRPVPVADLESEQG</sequence>
<dbReference type="EMBL" id="QOKZ01000006">
    <property type="protein sequence ID" value="RMC33661.1"/>
    <property type="molecule type" value="Genomic_DNA"/>
</dbReference>
<keyword evidence="4 6" id="KW-1133">Transmembrane helix</keyword>
<keyword evidence="2" id="KW-1003">Cell membrane</keyword>
<feature type="transmembrane region" description="Helical" evidence="6">
    <location>
        <begin position="247"/>
        <end position="269"/>
    </location>
</feature>
<keyword evidence="8" id="KW-1185">Reference proteome</keyword>
<feature type="transmembrane region" description="Helical" evidence="6">
    <location>
        <begin position="82"/>
        <end position="100"/>
    </location>
</feature>
<gene>
    <name evidence="7" type="ORF">C9E81_15215</name>
</gene>
<organism evidence="7 8">
    <name type="scientific">Paracoccus alkanivorans</name>
    <dbReference type="NCBI Taxonomy" id="2116655"/>
    <lineage>
        <taxon>Bacteria</taxon>
        <taxon>Pseudomonadati</taxon>
        <taxon>Pseudomonadota</taxon>
        <taxon>Alphaproteobacteria</taxon>
        <taxon>Rhodobacterales</taxon>
        <taxon>Paracoccaceae</taxon>
        <taxon>Paracoccus</taxon>
    </lineage>
</organism>